<protein>
    <submittedName>
        <fullName evidence="9">Choline dehydrogenase</fullName>
    </submittedName>
</protein>
<dbReference type="RefSeq" id="WP_245811667.1">
    <property type="nucleotide sequence ID" value="NZ_CP041745.1"/>
</dbReference>
<dbReference type="STRING" id="420953.SAMN05192543_10852"/>
<dbReference type="Gene3D" id="3.30.560.10">
    <property type="entry name" value="Glucose Oxidase, domain 3"/>
    <property type="match status" value="1"/>
</dbReference>
<evidence type="ECO:0000313" key="10">
    <source>
        <dbReference type="Proteomes" id="UP000199548"/>
    </source>
</evidence>
<keyword evidence="3 6" id="KW-0285">Flavoprotein</keyword>
<evidence type="ECO:0000256" key="2">
    <source>
        <dbReference type="ARBA" id="ARBA00010790"/>
    </source>
</evidence>
<evidence type="ECO:0000256" key="5">
    <source>
        <dbReference type="PIRSR" id="PIRSR000137-2"/>
    </source>
</evidence>
<name>A0A1I3S8H6_9BURK</name>
<evidence type="ECO:0000256" key="3">
    <source>
        <dbReference type="ARBA" id="ARBA00022630"/>
    </source>
</evidence>
<evidence type="ECO:0000256" key="1">
    <source>
        <dbReference type="ARBA" id="ARBA00001974"/>
    </source>
</evidence>
<dbReference type="Gene3D" id="3.50.50.60">
    <property type="entry name" value="FAD/NAD(P)-binding domain"/>
    <property type="match status" value="1"/>
</dbReference>
<dbReference type="SUPFAM" id="SSF54373">
    <property type="entry name" value="FAD-linked reductases, C-terminal domain"/>
    <property type="match status" value="1"/>
</dbReference>
<dbReference type="PIRSF" id="PIRSF000137">
    <property type="entry name" value="Alcohol_oxidase"/>
    <property type="match status" value="1"/>
</dbReference>
<dbReference type="PROSITE" id="PS00624">
    <property type="entry name" value="GMC_OXRED_2"/>
    <property type="match status" value="1"/>
</dbReference>
<keyword evidence="10" id="KW-1185">Reference proteome</keyword>
<sequence length="573" mass="62401">MSKTEGDARASSRTLEGEFDYIVIGAGTAGCVLANRLTEDPDVSVLLLEAGGKDDYHWIHVPVGYLYCIGNPRTDWLYKTQPEAGLNGRSLSYPRGRVLGGSSSINGMIYMRGQREDYDEWARVTGDSAWSWNAVLPVFKRSEDHHGGANEWHGSGGPWRVEKQRLQWKILETFAQAAQQTGIPATDDFNRGDNTGVGYFDVNQKRGIRWNASKAYLRAASARPNLTIITGAVTQRVVFEGKRCVGVEYRGNGVDYLAKARCEVVLSSGSVNSPHLLELSGVGDGTRLQGLGIDVVHDLRGVGENLQDHLQLRMAFKVDGVRTLNTLSAHWWGKLQIGLQYALFQSGPMSMSPSQLGAFAKSDPDDPSLTRPDLQYHVQPLSLDRFGEPLHRFNAFTASVCHLRPTSRGSVHIASRDPHAAPAIAPNYLSTDYDLRVAANALRLTRRIVSASALARYQPQEILPGLQFQTEEELRAAAGQVGTTIFHPVGTCRMGTADDASAVVDNRLRVLGVEGLRVVDASVMPNITSGNTNSPTLMIAERASEIIRADRRARIAASASSTHPASSPAMSIA</sequence>
<comment type="cofactor">
    <cofactor evidence="1 5">
        <name>FAD</name>
        <dbReference type="ChEBI" id="CHEBI:57692"/>
    </cofactor>
</comment>
<dbReference type="AlphaFoldDB" id="A0A1I3S8H6"/>
<dbReference type="PROSITE" id="PS51257">
    <property type="entry name" value="PROKAR_LIPOPROTEIN"/>
    <property type="match status" value="1"/>
</dbReference>
<evidence type="ECO:0000259" key="8">
    <source>
        <dbReference type="PROSITE" id="PS00624"/>
    </source>
</evidence>
<dbReference type="NCBIfam" id="NF002550">
    <property type="entry name" value="PRK02106.1"/>
    <property type="match status" value="1"/>
</dbReference>
<dbReference type="InterPro" id="IPR000172">
    <property type="entry name" value="GMC_OxRdtase_N"/>
</dbReference>
<dbReference type="EMBL" id="FOQU01000008">
    <property type="protein sequence ID" value="SFJ54292.1"/>
    <property type="molecule type" value="Genomic_DNA"/>
</dbReference>
<dbReference type="PANTHER" id="PTHR11552">
    <property type="entry name" value="GLUCOSE-METHANOL-CHOLINE GMC OXIDOREDUCTASE"/>
    <property type="match status" value="1"/>
</dbReference>
<dbReference type="Pfam" id="PF00732">
    <property type="entry name" value="GMC_oxred_N"/>
    <property type="match status" value="1"/>
</dbReference>
<dbReference type="GO" id="GO:0016614">
    <property type="term" value="F:oxidoreductase activity, acting on CH-OH group of donors"/>
    <property type="evidence" value="ECO:0007669"/>
    <property type="project" value="InterPro"/>
</dbReference>
<proteinExistence type="inferred from homology"/>
<gene>
    <name evidence="9" type="ORF">SAMN05192543_10852</name>
</gene>
<dbReference type="Proteomes" id="UP000199548">
    <property type="component" value="Unassembled WGS sequence"/>
</dbReference>
<dbReference type="InterPro" id="IPR012132">
    <property type="entry name" value="GMC_OxRdtase"/>
</dbReference>
<evidence type="ECO:0000259" key="7">
    <source>
        <dbReference type="PROSITE" id="PS00623"/>
    </source>
</evidence>
<evidence type="ECO:0000313" key="9">
    <source>
        <dbReference type="EMBL" id="SFJ54292.1"/>
    </source>
</evidence>
<evidence type="ECO:0000256" key="4">
    <source>
        <dbReference type="ARBA" id="ARBA00022827"/>
    </source>
</evidence>
<feature type="domain" description="Glucose-methanol-choline oxidoreductase N-terminal" evidence="8">
    <location>
        <begin position="269"/>
        <end position="283"/>
    </location>
</feature>
<reference evidence="9 10" key="1">
    <citation type="submission" date="2016-10" db="EMBL/GenBank/DDBJ databases">
        <authorList>
            <person name="de Groot N.N."/>
        </authorList>
    </citation>
    <scope>NUCLEOTIDE SEQUENCE [LARGE SCALE GENOMIC DNA]</scope>
    <source>
        <strain evidence="9 10">LMG 23650</strain>
    </source>
</reference>
<feature type="binding site" evidence="5">
    <location>
        <position position="98"/>
    </location>
    <ligand>
        <name>FAD</name>
        <dbReference type="ChEBI" id="CHEBI:57692"/>
    </ligand>
</feature>
<dbReference type="PROSITE" id="PS00623">
    <property type="entry name" value="GMC_OXRED_1"/>
    <property type="match status" value="1"/>
</dbReference>
<accession>A0A1I3S8H6</accession>
<comment type="similarity">
    <text evidence="2 6">Belongs to the GMC oxidoreductase family.</text>
</comment>
<dbReference type="PANTHER" id="PTHR11552:SF147">
    <property type="entry name" value="CHOLINE DEHYDROGENASE, MITOCHONDRIAL"/>
    <property type="match status" value="1"/>
</dbReference>
<dbReference type="InterPro" id="IPR007867">
    <property type="entry name" value="GMC_OxRtase_C"/>
</dbReference>
<dbReference type="SUPFAM" id="SSF51905">
    <property type="entry name" value="FAD/NAD(P)-binding domain"/>
    <property type="match status" value="1"/>
</dbReference>
<organism evidence="9 10">
    <name type="scientific">Paraburkholderia megapolitana</name>
    <dbReference type="NCBI Taxonomy" id="420953"/>
    <lineage>
        <taxon>Bacteria</taxon>
        <taxon>Pseudomonadati</taxon>
        <taxon>Pseudomonadota</taxon>
        <taxon>Betaproteobacteria</taxon>
        <taxon>Burkholderiales</taxon>
        <taxon>Burkholderiaceae</taxon>
        <taxon>Paraburkholderia</taxon>
    </lineage>
</organism>
<evidence type="ECO:0000256" key="6">
    <source>
        <dbReference type="RuleBase" id="RU003968"/>
    </source>
</evidence>
<dbReference type="InterPro" id="IPR036188">
    <property type="entry name" value="FAD/NAD-bd_sf"/>
</dbReference>
<feature type="domain" description="Glucose-methanol-choline oxidoreductase N-terminal" evidence="7">
    <location>
        <begin position="96"/>
        <end position="119"/>
    </location>
</feature>
<dbReference type="Pfam" id="PF05199">
    <property type="entry name" value="GMC_oxred_C"/>
    <property type="match status" value="1"/>
</dbReference>
<keyword evidence="4 5" id="KW-0274">FAD</keyword>
<dbReference type="GO" id="GO:0050660">
    <property type="term" value="F:flavin adenine dinucleotide binding"/>
    <property type="evidence" value="ECO:0007669"/>
    <property type="project" value="InterPro"/>
</dbReference>